<accession>A1R9D7</accession>
<evidence type="ECO:0000313" key="3">
    <source>
        <dbReference type="Proteomes" id="UP000000637"/>
    </source>
</evidence>
<keyword evidence="3" id="KW-1185">Reference proteome</keyword>
<dbReference type="RefSeq" id="WP_011775780.1">
    <property type="nucleotide sequence ID" value="NC_008711.1"/>
</dbReference>
<reference evidence="2 3" key="1">
    <citation type="journal article" date="2006" name="PLoS Genet.">
        <title>Secrets of soil survival revealed by the genome sequence of Arthrobacter aurescens TC1.</title>
        <authorList>
            <person name="Mongodin E.F."/>
            <person name="Shapir N."/>
            <person name="Daugherty S.C."/>
            <person name="DeBoy R.T."/>
            <person name="Emerson J.B."/>
            <person name="Shvartzbeyn A."/>
            <person name="Radune D."/>
            <person name="Vamathevan J."/>
            <person name="Riggs F."/>
            <person name="Grinberg V."/>
            <person name="Khouri H."/>
            <person name="Wackett L.P."/>
            <person name="Nelson K.E."/>
            <person name="Sadowsky M.J."/>
        </authorList>
    </citation>
    <scope>NUCLEOTIDE SEQUENCE [LARGE SCALE GENOMIC DNA]</scope>
    <source>
        <strain evidence="2 3">TC1</strain>
    </source>
</reference>
<dbReference type="KEGG" id="aau:AAur_3149"/>
<proteinExistence type="predicted"/>
<gene>
    <name evidence="2" type="ordered locus">AAur_3149</name>
</gene>
<feature type="compositionally biased region" description="Low complexity" evidence="1">
    <location>
        <begin position="39"/>
        <end position="56"/>
    </location>
</feature>
<organism evidence="2 3">
    <name type="scientific">Paenarthrobacter aurescens (strain TC1)</name>
    <dbReference type="NCBI Taxonomy" id="290340"/>
    <lineage>
        <taxon>Bacteria</taxon>
        <taxon>Bacillati</taxon>
        <taxon>Actinomycetota</taxon>
        <taxon>Actinomycetes</taxon>
        <taxon>Micrococcales</taxon>
        <taxon>Micrococcaceae</taxon>
        <taxon>Paenarthrobacter</taxon>
    </lineage>
</organism>
<dbReference type="EMBL" id="CP000474">
    <property type="protein sequence ID" value="ABM08166.1"/>
    <property type="molecule type" value="Genomic_DNA"/>
</dbReference>
<evidence type="ECO:0000256" key="1">
    <source>
        <dbReference type="SAM" id="MobiDB-lite"/>
    </source>
</evidence>
<feature type="region of interest" description="Disordered" evidence="1">
    <location>
        <begin position="38"/>
        <end position="70"/>
    </location>
</feature>
<name>A1R9D7_PAEAT</name>
<sequence>MSSMTPLELATQRWRYLLPLLVIAIIGCLGGCDSKPDDASLPSASSSTTEARTAPAQPDSGAPRTVPLLPESGDLDAGTYRVLVKGYSAPFEITVPAGWSTDDGDGVAKDDPNHPDEWGVFVGWWPAEYVPTDSCAWDGALVKIDPSVKDFVDALTAQTSTASTPPVKVKVGDYSGFEFDHFVKGDVDIAACDRGKFCIHSEFSNECTRWYSSAAERETYRVMDLNGKRAVSWVVQFHESINPELTREARAVFDSIVFSPGN</sequence>
<evidence type="ECO:0000313" key="2">
    <source>
        <dbReference type="EMBL" id="ABM08166.1"/>
    </source>
</evidence>
<dbReference type="AlphaFoldDB" id="A1R9D7"/>
<dbReference type="Proteomes" id="UP000000637">
    <property type="component" value="Chromosome"/>
</dbReference>
<dbReference type="OrthoDB" id="5115963at2"/>
<dbReference type="HOGENOM" id="CLU_1060271_0_0_11"/>
<protein>
    <submittedName>
        <fullName evidence="2">Uncharacterized protein</fullName>
    </submittedName>
</protein>